<geneLocation type="organellar chromatophore" evidence="3"/>
<reference evidence="3" key="1">
    <citation type="submission" date="2007-08" db="EMBL/GenBank/DDBJ databases">
        <authorList>
            <person name="Gloeckner G."/>
            <person name="Nowack E."/>
            <person name="Melkonian M."/>
        </authorList>
    </citation>
    <scope>NUCLEOTIDE SEQUENCE</scope>
</reference>
<feature type="chain" id="PRO_5002772316" description="F420-0:Gamma-glutamyl ligase" evidence="2">
    <location>
        <begin position="24"/>
        <end position="391"/>
    </location>
</feature>
<evidence type="ECO:0000256" key="2">
    <source>
        <dbReference type="SAM" id="SignalP"/>
    </source>
</evidence>
<dbReference type="GeneID" id="6481695"/>
<protein>
    <recommendedName>
        <fullName evidence="4">F420-0:Gamma-glutamyl ligase</fullName>
    </recommendedName>
</protein>
<sequence>MPLLFLSLPSLLILLELHHRIRPSSPLKLNTHSWRVNNYSNKLTITGLLEIVNPHKYMEVMVPEVKITSTLFSQEDLSTLKIQAKVFRKHRGEKLRTNNYWMNYIVKGHKRDNAEIEIKASLPVNRELTDILNTLWIEIYWINYGPFGYLSRREGILVPLKHPDLSFGKTAHWSTGNGFKMLPVRTHLLGPLDDPLTVLKHYAGHLIQPGDILTIGETPLAIIQGRFHHPTRVKISLLARLLCRFFHPTSSLATACGLQTLIDNVGPARVFLAWLIGTLLKFLGISGGFYYLGGNEARLIDDVTGTTPPYDQTIVLGPENGRQLCYELAKRLNVDVAIVDVNDIGRVKILASSPKCNNKLLKKALKRNPAGNANQHTPIVLIRPTLSFSKI</sequence>
<proteinExistence type="predicted"/>
<keyword evidence="3" id="KW-0934">Plastid</keyword>
<dbReference type="AlphaFoldDB" id="B1X3P7"/>
<name>B1X3P7_PAUCH</name>
<dbReference type="RefSeq" id="YP_002048776.1">
    <property type="nucleotide sequence ID" value="NC_011087.1"/>
</dbReference>
<evidence type="ECO:0000313" key="3">
    <source>
        <dbReference type="EMBL" id="ACB42566.1"/>
    </source>
</evidence>
<gene>
    <name evidence="3" type="ordered locus">PCC_0114</name>
</gene>
<accession>B1X3P7</accession>
<feature type="transmembrane region" description="Helical" evidence="1">
    <location>
        <begin position="271"/>
        <end position="292"/>
    </location>
</feature>
<keyword evidence="1" id="KW-0812">Transmembrane</keyword>
<reference evidence="3" key="2">
    <citation type="journal article" date="2008" name="Curr. Biol.">
        <title>Chromatophore genome sequence of Paulinella sheds light on acquisition of photosynthesis by eukaryotes.</title>
        <authorList>
            <person name="Nowack E.C.M."/>
            <person name="Melkonian M."/>
            <person name="Gloeckner G."/>
        </authorList>
    </citation>
    <scope>NUCLEOTIDE SEQUENCE [LARGE SCALE GENOMIC DNA]</scope>
</reference>
<keyword evidence="1" id="KW-0472">Membrane</keyword>
<keyword evidence="2" id="KW-0732">Signal</keyword>
<keyword evidence="1" id="KW-1133">Transmembrane helix</keyword>
<dbReference type="EMBL" id="CP000815">
    <property type="protein sequence ID" value="ACB42566.1"/>
    <property type="molecule type" value="Genomic_DNA"/>
</dbReference>
<feature type="signal peptide" evidence="2">
    <location>
        <begin position="1"/>
        <end position="23"/>
    </location>
</feature>
<dbReference type="SUPFAM" id="SSF144010">
    <property type="entry name" value="CofE-like"/>
    <property type="match status" value="1"/>
</dbReference>
<organism evidence="3">
    <name type="scientific">Paulinella chromatophora</name>
    <dbReference type="NCBI Taxonomy" id="39717"/>
    <lineage>
        <taxon>Eukaryota</taxon>
        <taxon>Sar</taxon>
        <taxon>Rhizaria</taxon>
        <taxon>Cercozoa</taxon>
        <taxon>Imbricatea</taxon>
        <taxon>Silicofilosea</taxon>
        <taxon>Euglyphida</taxon>
        <taxon>Paulinellidae</taxon>
        <taxon>Paulinella</taxon>
    </lineage>
</organism>
<evidence type="ECO:0008006" key="4">
    <source>
        <dbReference type="Google" id="ProtNLM"/>
    </source>
</evidence>
<evidence type="ECO:0000256" key="1">
    <source>
        <dbReference type="SAM" id="Phobius"/>
    </source>
</evidence>